<evidence type="ECO:0000313" key="5">
    <source>
        <dbReference type="EMBL" id="QPJ58446.1"/>
    </source>
</evidence>
<reference evidence="5 6" key="1">
    <citation type="journal article" date="2020" name="Sci. Rep.">
        <title>Morphology, ultrastructure, genomics, and phylogeny of Euplotes vanleeuwenhoeki sp. nov. and its ultra-reduced endosymbiont Candidatus Pinguicoccus supinus sp. nov.</title>
        <authorList>
            <person name="Serra V."/>
            <person name="Gammuto L."/>
            <person name="Nitla V."/>
            <person name="Castelli M."/>
            <person name="Lanzoni O."/>
            <person name="Sassera D."/>
            <person name="Bandi C."/>
            <person name="Sandeep B.V."/>
            <person name="Verni F."/>
            <person name="Modeo L."/>
            <person name="Petroni G."/>
        </authorList>
    </citation>
    <scope>NUCLEOTIDE SEQUENCE [LARGE SCALE GENOMIC DNA]</scope>
    <source>
        <strain evidence="5 6">KKR18_Esm</strain>
    </source>
</reference>
<organism evidence="5 6">
    <name type="scientific">Candidatus Pinguicoccus supinus</name>
    <dbReference type="NCBI Taxonomy" id="2529394"/>
    <lineage>
        <taxon>Bacteria</taxon>
        <taxon>Pseudomonadati</taxon>
        <taxon>Verrucomicrobiota</taxon>
        <taxon>Candidatus Pinguicoccus</taxon>
    </lineage>
</organism>
<accession>A0A7T0FYA3</accession>
<dbReference type="GO" id="GO:0003735">
    <property type="term" value="F:structural constituent of ribosome"/>
    <property type="evidence" value="ECO:0007669"/>
    <property type="project" value="InterPro"/>
</dbReference>
<dbReference type="Gene3D" id="4.10.830.30">
    <property type="entry name" value="Ribosomal protein L31"/>
    <property type="match status" value="1"/>
</dbReference>
<comment type="subunit">
    <text evidence="1">Part of the 50S ribosomal subunit.</text>
</comment>
<name>A0A7T0FYA3_9BACT</name>
<proteinExistence type="inferred from homology"/>
<dbReference type="Proteomes" id="UP000594451">
    <property type="component" value="Chromosome"/>
</dbReference>
<evidence type="ECO:0000313" key="6">
    <source>
        <dbReference type="Proteomes" id="UP000594451"/>
    </source>
</evidence>
<sequence>MNKKFKRLIPIAYRDVLNQKLLFGFSTKKTKKLLKLNGFKFFEYLCDITSYSHPVYTGSKKFINLAGRIEKFNKKFKLL</sequence>
<evidence type="ECO:0000256" key="4">
    <source>
        <dbReference type="RuleBase" id="RU000564"/>
    </source>
</evidence>
<dbReference type="GO" id="GO:0006412">
    <property type="term" value="P:translation"/>
    <property type="evidence" value="ECO:0007669"/>
    <property type="project" value="InterPro"/>
</dbReference>
<dbReference type="KEGG" id="psup:E5P55_00440"/>
<keyword evidence="6" id="KW-1185">Reference proteome</keyword>
<dbReference type="GO" id="GO:0005840">
    <property type="term" value="C:ribosome"/>
    <property type="evidence" value="ECO:0007669"/>
    <property type="project" value="UniProtKB-KW"/>
</dbReference>
<comment type="similarity">
    <text evidence="4">Belongs to the bacterial ribosomal protein bL31 family.</text>
</comment>
<dbReference type="InterPro" id="IPR042105">
    <property type="entry name" value="Ribosomal_bL31_sf"/>
</dbReference>
<evidence type="ECO:0000256" key="3">
    <source>
        <dbReference type="ARBA" id="ARBA00023274"/>
    </source>
</evidence>
<gene>
    <name evidence="5" type="primary">rpmE</name>
    <name evidence="5" type="ORF">E5P55_00440</name>
</gene>
<dbReference type="GO" id="GO:1990904">
    <property type="term" value="C:ribonucleoprotein complex"/>
    <property type="evidence" value="ECO:0007669"/>
    <property type="project" value="UniProtKB-KW"/>
</dbReference>
<dbReference type="InterPro" id="IPR002150">
    <property type="entry name" value="Ribosomal_bL31"/>
</dbReference>
<evidence type="ECO:0000256" key="1">
    <source>
        <dbReference type="ARBA" id="ARBA00011838"/>
    </source>
</evidence>
<keyword evidence="2 4" id="KW-0689">Ribosomal protein</keyword>
<dbReference type="NCBIfam" id="TIGR00105">
    <property type="entry name" value="L31"/>
    <property type="match status" value="1"/>
</dbReference>
<protein>
    <recommendedName>
        <fullName evidence="4">50S ribosomal protein L31</fullName>
    </recommendedName>
</protein>
<dbReference type="SUPFAM" id="SSF143800">
    <property type="entry name" value="L28p-like"/>
    <property type="match status" value="1"/>
</dbReference>
<dbReference type="InterPro" id="IPR034704">
    <property type="entry name" value="Ribosomal_bL28/bL31-like_sf"/>
</dbReference>
<dbReference type="PRINTS" id="PR01249">
    <property type="entry name" value="RIBOSOMALL31"/>
</dbReference>
<dbReference type="EMBL" id="CP039370">
    <property type="protein sequence ID" value="QPJ58446.1"/>
    <property type="molecule type" value="Genomic_DNA"/>
</dbReference>
<dbReference type="PROSITE" id="PS01143">
    <property type="entry name" value="RIBOSOMAL_L31"/>
    <property type="match status" value="1"/>
</dbReference>
<keyword evidence="3 4" id="KW-0687">Ribonucleoprotein</keyword>
<dbReference type="AlphaFoldDB" id="A0A7T0FYA3"/>
<evidence type="ECO:0000256" key="2">
    <source>
        <dbReference type="ARBA" id="ARBA00022980"/>
    </source>
</evidence>
<dbReference type="Pfam" id="PF01197">
    <property type="entry name" value="Ribosomal_L31"/>
    <property type="match status" value="1"/>
</dbReference>